<keyword evidence="7 8" id="KW-0408">Iron</keyword>
<name>A0A2K3USV7_9DEIO</name>
<dbReference type="InterPro" id="IPR004360">
    <property type="entry name" value="Glyas_Fos-R_dOase_dom"/>
</dbReference>
<evidence type="ECO:0000259" key="9">
    <source>
        <dbReference type="PROSITE" id="PS51819"/>
    </source>
</evidence>
<dbReference type="PROSITE" id="PS00082">
    <property type="entry name" value="EXTRADIOL_DIOXYGENAS"/>
    <property type="match status" value="1"/>
</dbReference>
<dbReference type="InterPro" id="IPR018146">
    <property type="entry name" value="Glyoxalase_1_CS"/>
</dbReference>
<organism evidence="10 11">
    <name type="scientific">Deinococcus koreensis</name>
    <dbReference type="NCBI Taxonomy" id="2054903"/>
    <lineage>
        <taxon>Bacteria</taxon>
        <taxon>Thermotogati</taxon>
        <taxon>Deinococcota</taxon>
        <taxon>Deinococci</taxon>
        <taxon>Deinococcales</taxon>
        <taxon>Deinococcaceae</taxon>
        <taxon>Deinococcus</taxon>
    </lineage>
</organism>
<dbReference type="CDD" id="cd07256">
    <property type="entry name" value="HPCD_C_class_II"/>
    <property type="match status" value="1"/>
</dbReference>
<reference evidence="10 11" key="1">
    <citation type="submission" date="2018-01" db="EMBL/GenBank/DDBJ databases">
        <title>Deinococcus koreensis sp. nov., a radiation-resistant bacterium isolated from river water.</title>
        <authorList>
            <person name="Choi A."/>
        </authorList>
    </citation>
    <scope>NUCLEOTIDE SEQUENCE [LARGE SCALE GENOMIC DNA]</scope>
    <source>
        <strain evidence="10 11">SJW1-2</strain>
    </source>
</reference>
<dbReference type="SUPFAM" id="SSF54593">
    <property type="entry name" value="Glyoxalase/Bleomycin resistance protein/Dihydroxybiphenyl dioxygenase"/>
    <property type="match status" value="1"/>
</dbReference>
<proteinExistence type="inferred from homology"/>
<comment type="cofactor">
    <cofactor evidence="1 8">
        <name>Fe(2+)</name>
        <dbReference type="ChEBI" id="CHEBI:29033"/>
    </cofactor>
</comment>
<dbReference type="PROSITE" id="PS51819">
    <property type="entry name" value="VOC"/>
    <property type="match status" value="2"/>
</dbReference>
<evidence type="ECO:0000256" key="4">
    <source>
        <dbReference type="ARBA" id="ARBA00022797"/>
    </source>
</evidence>
<evidence type="ECO:0000313" key="11">
    <source>
        <dbReference type="Proteomes" id="UP000236379"/>
    </source>
</evidence>
<dbReference type="NCBIfam" id="TIGR02295">
    <property type="entry name" value="HpaD"/>
    <property type="match status" value="1"/>
</dbReference>
<dbReference type="Gene3D" id="3.10.180.10">
    <property type="entry name" value="2,3-Dihydroxybiphenyl 1,2-Dioxygenase, domain 1"/>
    <property type="match status" value="2"/>
</dbReference>
<dbReference type="Pfam" id="PF00903">
    <property type="entry name" value="Glyoxalase"/>
    <property type="match status" value="2"/>
</dbReference>
<evidence type="ECO:0000256" key="2">
    <source>
        <dbReference type="ARBA" id="ARBA00008784"/>
    </source>
</evidence>
<dbReference type="InterPro" id="IPR050383">
    <property type="entry name" value="GlyoxalaseI/FosfomycinResist"/>
</dbReference>
<evidence type="ECO:0000256" key="1">
    <source>
        <dbReference type="ARBA" id="ARBA00001954"/>
    </source>
</evidence>
<dbReference type="AlphaFoldDB" id="A0A2K3USV7"/>
<gene>
    <name evidence="10" type="primary">hpaD</name>
    <name evidence="10" type="ORF">CVO96_16705</name>
</gene>
<dbReference type="GO" id="GO:0004462">
    <property type="term" value="F:lactoylglutathione lyase activity"/>
    <property type="evidence" value="ECO:0007669"/>
    <property type="project" value="InterPro"/>
</dbReference>
<dbReference type="GO" id="GO:0051213">
    <property type="term" value="F:dioxygenase activity"/>
    <property type="evidence" value="ECO:0007669"/>
    <property type="project" value="UniProtKB-KW"/>
</dbReference>
<evidence type="ECO:0000256" key="6">
    <source>
        <dbReference type="ARBA" id="ARBA00023002"/>
    </source>
</evidence>
<keyword evidence="3" id="KW-0479">Metal-binding</keyword>
<dbReference type="OrthoDB" id="317332at2"/>
<evidence type="ECO:0000256" key="8">
    <source>
        <dbReference type="RuleBase" id="RU000683"/>
    </source>
</evidence>
<feature type="domain" description="VOC" evidence="9">
    <location>
        <begin position="154"/>
        <end position="274"/>
    </location>
</feature>
<keyword evidence="6 8" id="KW-0560">Oxidoreductase</keyword>
<evidence type="ECO:0000256" key="7">
    <source>
        <dbReference type="ARBA" id="ARBA00023004"/>
    </source>
</evidence>
<dbReference type="RefSeq" id="WP_103313593.1">
    <property type="nucleotide sequence ID" value="NZ_PPPD01000002.1"/>
</dbReference>
<dbReference type="PROSITE" id="PS00934">
    <property type="entry name" value="GLYOXALASE_I_1"/>
    <property type="match status" value="1"/>
</dbReference>
<dbReference type="InterPro" id="IPR011981">
    <property type="entry name" value="DHPA_dOase_Mn/Fe"/>
</dbReference>
<comment type="caution">
    <text evidence="10">The sequence shown here is derived from an EMBL/GenBank/DDBJ whole genome shotgun (WGS) entry which is preliminary data.</text>
</comment>
<comment type="similarity">
    <text evidence="2 8">Belongs to the extradiol ring-cleavage dioxygenase family.</text>
</comment>
<dbReference type="GO" id="GO:0008198">
    <property type="term" value="F:ferrous iron binding"/>
    <property type="evidence" value="ECO:0007669"/>
    <property type="project" value="InterPro"/>
</dbReference>
<keyword evidence="11" id="KW-1185">Reference proteome</keyword>
<accession>A0A2K3USV7</accession>
<protein>
    <submittedName>
        <fullName evidence="10">3,4-dihydroxyphenylacetate 2,3-dioxygenase</fullName>
    </submittedName>
</protein>
<evidence type="ECO:0000256" key="3">
    <source>
        <dbReference type="ARBA" id="ARBA00022723"/>
    </source>
</evidence>
<dbReference type="InterPro" id="IPR029068">
    <property type="entry name" value="Glyas_Bleomycin-R_OHBP_Dase"/>
</dbReference>
<dbReference type="InterPro" id="IPR000486">
    <property type="entry name" value="Xdiol_ring_cleave_dOase_1/2"/>
</dbReference>
<feature type="domain" description="VOC" evidence="9">
    <location>
        <begin position="23"/>
        <end position="133"/>
    </location>
</feature>
<evidence type="ECO:0000313" key="10">
    <source>
        <dbReference type="EMBL" id="PNY79609.1"/>
    </source>
</evidence>
<dbReference type="InterPro" id="IPR037523">
    <property type="entry name" value="VOC_core"/>
</dbReference>
<sequence>MTEAQVSGTQGSGGPRIRPNIIRIAHTVFTVRNLEASRAFYVDLLGMNVLHEESGALYLRGVEDREWTLKLEQQVSPRVRHLAYRVAGEADLDALVALAEQQGLPWRWEEELDRPRVLRLQDPFGLPLAFYHQSGTHRWLLQDYHLHRGPGLQRVDHVNVMVPDVERTMRWYLDELGFRLSEYTVDEQERYWAAWIQRRGGVHDLALTNGPGPRLHHWAYWMPDITSIIRTCDILAGARQPERIERGPGRHGVSNAFFLYIRDPDGHRIELYTSDYLTVDPDFEPIRWLRDDPRRQTLWGARTPRSWFEEASELEAFDGGAVPAVEGDLTGIPAHVI</sequence>
<dbReference type="Proteomes" id="UP000236379">
    <property type="component" value="Unassembled WGS sequence"/>
</dbReference>
<keyword evidence="4 8" id="KW-0058">Aromatic hydrocarbons catabolism</keyword>
<evidence type="ECO:0000256" key="5">
    <source>
        <dbReference type="ARBA" id="ARBA00022964"/>
    </source>
</evidence>
<dbReference type="PANTHER" id="PTHR21366">
    <property type="entry name" value="GLYOXALASE FAMILY PROTEIN"/>
    <property type="match status" value="1"/>
</dbReference>
<keyword evidence="5 8" id="KW-0223">Dioxygenase</keyword>
<dbReference type="EMBL" id="PPPD01000002">
    <property type="protein sequence ID" value="PNY79609.1"/>
    <property type="molecule type" value="Genomic_DNA"/>
</dbReference>